<dbReference type="AlphaFoldDB" id="A0A2T6ARI0"/>
<proteinExistence type="predicted"/>
<feature type="compositionally biased region" description="Acidic residues" evidence="1">
    <location>
        <begin position="128"/>
        <end position="138"/>
    </location>
</feature>
<comment type="caution">
    <text evidence="3">The sequence shown here is derived from an EMBL/GenBank/DDBJ whole genome shotgun (WGS) entry which is preliminary data.</text>
</comment>
<organism evidence="3 4">
    <name type="scientific">Gemmobacter caeni</name>
    <dbReference type="NCBI Taxonomy" id="589035"/>
    <lineage>
        <taxon>Bacteria</taxon>
        <taxon>Pseudomonadati</taxon>
        <taxon>Pseudomonadota</taxon>
        <taxon>Alphaproteobacteria</taxon>
        <taxon>Rhodobacterales</taxon>
        <taxon>Paracoccaceae</taxon>
        <taxon>Gemmobacter</taxon>
    </lineage>
</organism>
<dbReference type="EMBL" id="QBKP01000017">
    <property type="protein sequence ID" value="PTX46412.1"/>
    <property type="molecule type" value="Genomic_DNA"/>
</dbReference>
<evidence type="ECO:0008006" key="5">
    <source>
        <dbReference type="Google" id="ProtNLM"/>
    </source>
</evidence>
<name>A0A2T6ARI0_9RHOB</name>
<evidence type="ECO:0000313" key="4">
    <source>
        <dbReference type="Proteomes" id="UP000244224"/>
    </source>
</evidence>
<accession>A0A2T6ARI0</accession>
<keyword evidence="2" id="KW-0732">Signal</keyword>
<protein>
    <recommendedName>
        <fullName evidence="5">DUF2155 domain-containing protein</fullName>
    </recommendedName>
</protein>
<dbReference type="Pfam" id="PF09923">
    <property type="entry name" value="DUF2155"/>
    <property type="match status" value="1"/>
</dbReference>
<evidence type="ECO:0000256" key="1">
    <source>
        <dbReference type="SAM" id="MobiDB-lite"/>
    </source>
</evidence>
<feature type="chain" id="PRO_5015595101" description="DUF2155 domain-containing protein" evidence="2">
    <location>
        <begin position="17"/>
        <end position="144"/>
    </location>
</feature>
<dbReference type="Proteomes" id="UP000244224">
    <property type="component" value="Unassembled WGS sequence"/>
</dbReference>
<feature type="region of interest" description="Disordered" evidence="1">
    <location>
        <begin position="119"/>
        <end position="144"/>
    </location>
</feature>
<reference evidence="3 4" key="1">
    <citation type="submission" date="2018-04" db="EMBL/GenBank/DDBJ databases">
        <title>Genomic Encyclopedia of Archaeal and Bacterial Type Strains, Phase II (KMG-II): from individual species to whole genera.</title>
        <authorList>
            <person name="Goeker M."/>
        </authorList>
    </citation>
    <scope>NUCLEOTIDE SEQUENCE [LARGE SCALE GENOMIC DNA]</scope>
    <source>
        <strain evidence="3 4">DSM 21823</strain>
    </source>
</reference>
<evidence type="ECO:0000313" key="3">
    <source>
        <dbReference type="EMBL" id="PTX46412.1"/>
    </source>
</evidence>
<feature type="signal peptide" evidence="2">
    <location>
        <begin position="1"/>
        <end position="16"/>
    </location>
</feature>
<evidence type="ECO:0000256" key="2">
    <source>
        <dbReference type="SAM" id="SignalP"/>
    </source>
</evidence>
<gene>
    <name evidence="3" type="ORF">C8N34_117100</name>
</gene>
<keyword evidence="4" id="KW-1185">Reference proteome</keyword>
<dbReference type="RefSeq" id="WP_082400649.1">
    <property type="nucleotide sequence ID" value="NZ_QBKP01000017.1"/>
</dbReference>
<sequence>MKWLLALALAATPVAAEEVTSAPGGILRWLDKMTGETADIELSRGQAAVSGRLTIQLDECRYPSANPASDAYAHLTIMEKGRETPVFSGWMLASSPALSALEHPRYDVWVLRCVIPGQQPLDLGPEPTPDDQPDDELQEAPQEG</sequence>
<dbReference type="OrthoDB" id="9810376at2"/>
<dbReference type="InterPro" id="IPR019225">
    <property type="entry name" value="DUF2155"/>
</dbReference>